<name>A0A2K3N4E9_TRIPR</name>
<dbReference type="STRING" id="57577.A0A2K3N4E9"/>
<reference evidence="1 2" key="1">
    <citation type="journal article" date="2014" name="Am. J. Bot.">
        <title>Genome assembly and annotation for red clover (Trifolium pratense; Fabaceae).</title>
        <authorList>
            <person name="Istvanek J."/>
            <person name="Jaros M."/>
            <person name="Krenek A."/>
            <person name="Repkova J."/>
        </authorList>
    </citation>
    <scope>NUCLEOTIDE SEQUENCE [LARGE SCALE GENOMIC DNA]</scope>
    <source>
        <strain evidence="2">cv. Tatra</strain>
        <tissue evidence="1">Young leaves</tissue>
    </source>
</reference>
<protein>
    <submittedName>
        <fullName evidence="1">GEM-like protein</fullName>
    </submittedName>
</protein>
<evidence type="ECO:0000313" key="1">
    <source>
        <dbReference type="EMBL" id="PNX97930.1"/>
    </source>
</evidence>
<dbReference type="EMBL" id="ASHM01016098">
    <property type="protein sequence ID" value="PNX97930.1"/>
    <property type="molecule type" value="Genomic_DNA"/>
</dbReference>
<proteinExistence type="predicted"/>
<accession>A0A2K3N4E9</accession>
<gene>
    <name evidence="1" type="ORF">L195_g021169</name>
</gene>
<dbReference type="AlphaFoldDB" id="A0A2K3N4E9"/>
<comment type="caution">
    <text evidence="1">The sequence shown here is derived from an EMBL/GenBank/DDBJ whole genome shotgun (WGS) entry which is preliminary data.</text>
</comment>
<reference evidence="1 2" key="2">
    <citation type="journal article" date="2017" name="Front. Plant Sci.">
        <title>Gene Classification and Mining of Molecular Markers Useful in Red Clover (Trifolium pratense) Breeding.</title>
        <authorList>
            <person name="Istvanek J."/>
            <person name="Dluhosova J."/>
            <person name="Dluhos P."/>
            <person name="Patkova L."/>
            <person name="Nedelnik J."/>
            <person name="Repkova J."/>
        </authorList>
    </citation>
    <scope>NUCLEOTIDE SEQUENCE [LARGE SCALE GENOMIC DNA]</scope>
    <source>
        <strain evidence="2">cv. Tatra</strain>
        <tissue evidence="1">Young leaves</tissue>
    </source>
</reference>
<dbReference type="Gene3D" id="2.30.29.30">
    <property type="entry name" value="Pleckstrin-homology domain (PH domain)/Phosphotyrosine-binding domain (PTB)"/>
    <property type="match status" value="1"/>
</dbReference>
<dbReference type="ExpressionAtlas" id="A0A2K3N4E9">
    <property type="expression patterns" value="baseline"/>
</dbReference>
<dbReference type="InterPro" id="IPR011993">
    <property type="entry name" value="PH-like_dom_sf"/>
</dbReference>
<dbReference type="InterPro" id="IPR037848">
    <property type="entry name" value="GEM-like"/>
</dbReference>
<sequence length="113" mass="12765">MSSSPADAAMARLVQGTKVLTNGGDYPICHYPFSLQHQCLYYKVVVQLDQLWTVSPSTNRLNSKEKYIQILTVDGYEFLFMGFVSYDKALKSLNEVQHQYGNHSTGNINGRLL</sequence>
<evidence type="ECO:0000313" key="2">
    <source>
        <dbReference type="Proteomes" id="UP000236291"/>
    </source>
</evidence>
<dbReference type="PANTHER" id="PTHR31969">
    <property type="entry name" value="GEM-LIKE PROTEIN 2"/>
    <property type="match status" value="1"/>
</dbReference>
<dbReference type="Proteomes" id="UP000236291">
    <property type="component" value="Unassembled WGS sequence"/>
</dbReference>
<organism evidence="1 2">
    <name type="scientific">Trifolium pratense</name>
    <name type="common">Red clover</name>
    <dbReference type="NCBI Taxonomy" id="57577"/>
    <lineage>
        <taxon>Eukaryota</taxon>
        <taxon>Viridiplantae</taxon>
        <taxon>Streptophyta</taxon>
        <taxon>Embryophyta</taxon>
        <taxon>Tracheophyta</taxon>
        <taxon>Spermatophyta</taxon>
        <taxon>Magnoliopsida</taxon>
        <taxon>eudicotyledons</taxon>
        <taxon>Gunneridae</taxon>
        <taxon>Pentapetalae</taxon>
        <taxon>rosids</taxon>
        <taxon>fabids</taxon>
        <taxon>Fabales</taxon>
        <taxon>Fabaceae</taxon>
        <taxon>Papilionoideae</taxon>
        <taxon>50 kb inversion clade</taxon>
        <taxon>NPAAA clade</taxon>
        <taxon>Hologalegina</taxon>
        <taxon>IRL clade</taxon>
        <taxon>Trifolieae</taxon>
        <taxon>Trifolium</taxon>
    </lineage>
</organism>